<keyword evidence="10 19" id="KW-1133">Transmembrane helix</keyword>
<feature type="binding site" evidence="17">
    <location>
        <begin position="92"/>
        <end position="93"/>
    </location>
    <ligand>
        <name>ATP</name>
        <dbReference type="ChEBI" id="CHEBI:30616"/>
    </ligand>
</feature>
<feature type="binding site" evidence="17">
    <location>
        <position position="74"/>
    </location>
    <ligand>
        <name>ATP</name>
        <dbReference type="ChEBI" id="CHEBI:30616"/>
    </ligand>
</feature>
<feature type="binding site" evidence="17">
    <location>
        <position position="14"/>
    </location>
    <ligand>
        <name>ATP</name>
        <dbReference type="ChEBI" id="CHEBI:30616"/>
    </ligand>
</feature>
<evidence type="ECO:0000313" key="21">
    <source>
        <dbReference type="Proteomes" id="UP000196258"/>
    </source>
</evidence>
<keyword evidence="4" id="KW-0444">Lipid biosynthesis</keyword>
<evidence type="ECO:0000256" key="19">
    <source>
        <dbReference type="SAM" id="Phobius"/>
    </source>
</evidence>
<protein>
    <submittedName>
        <fullName evidence="20">Diacylglycerol kinase</fullName>
    </submittedName>
</protein>
<evidence type="ECO:0000256" key="11">
    <source>
        <dbReference type="ARBA" id="ARBA00023098"/>
    </source>
</evidence>
<organism evidence="20 21">
    <name type="scientific">Thomasclavelia spiroformis</name>
    <dbReference type="NCBI Taxonomy" id="29348"/>
    <lineage>
        <taxon>Bacteria</taxon>
        <taxon>Bacillati</taxon>
        <taxon>Bacillota</taxon>
        <taxon>Erysipelotrichia</taxon>
        <taxon>Erysipelotrichales</taxon>
        <taxon>Coprobacillaceae</taxon>
        <taxon>Thomasclavelia</taxon>
    </lineage>
</organism>
<feature type="binding site" evidence="17">
    <location>
        <position position="8"/>
    </location>
    <ligand>
        <name>ATP</name>
        <dbReference type="ChEBI" id="CHEBI:30616"/>
    </ligand>
</feature>
<dbReference type="GO" id="GO:0005886">
    <property type="term" value="C:plasma membrane"/>
    <property type="evidence" value="ECO:0007669"/>
    <property type="project" value="UniProtKB-SubCell"/>
</dbReference>
<evidence type="ECO:0000256" key="8">
    <source>
        <dbReference type="ARBA" id="ARBA00022777"/>
    </source>
</evidence>
<feature type="binding site" evidence="16">
    <location>
        <position position="67"/>
    </location>
    <ligand>
        <name>substrate</name>
    </ligand>
</feature>
<keyword evidence="8 20" id="KW-0418">Kinase</keyword>
<keyword evidence="5" id="KW-0808">Transferase</keyword>
<evidence type="ECO:0000256" key="1">
    <source>
        <dbReference type="ARBA" id="ARBA00004651"/>
    </source>
</evidence>
<dbReference type="GO" id="GO:0046872">
    <property type="term" value="F:metal ion binding"/>
    <property type="evidence" value="ECO:0007669"/>
    <property type="project" value="UniProtKB-KW"/>
</dbReference>
<evidence type="ECO:0000256" key="6">
    <source>
        <dbReference type="ARBA" id="ARBA00022692"/>
    </source>
</evidence>
<dbReference type="PANTHER" id="PTHR34299">
    <property type="entry name" value="DIACYLGLYCEROL KINASE"/>
    <property type="match status" value="1"/>
</dbReference>
<keyword evidence="13" id="KW-0594">Phospholipid biosynthesis</keyword>
<name>A0A1Y4Q5U0_9FIRM</name>
<reference evidence="21" key="1">
    <citation type="submission" date="2017-04" db="EMBL/GenBank/DDBJ databases">
        <title>Function of individual gut microbiota members based on whole genome sequencing of pure cultures obtained from chicken caecum.</title>
        <authorList>
            <person name="Medvecky M."/>
            <person name="Cejkova D."/>
            <person name="Polansky O."/>
            <person name="Karasova D."/>
            <person name="Kubasova T."/>
            <person name="Cizek A."/>
            <person name="Rychlik I."/>
        </authorList>
    </citation>
    <scope>NUCLEOTIDE SEQUENCE [LARGE SCALE GENOMIC DNA]</scope>
    <source>
        <strain evidence="21">An149</strain>
    </source>
</reference>
<evidence type="ECO:0000256" key="7">
    <source>
        <dbReference type="ARBA" id="ARBA00022741"/>
    </source>
</evidence>
<evidence type="ECO:0000256" key="13">
    <source>
        <dbReference type="ARBA" id="ARBA00023209"/>
    </source>
</evidence>
<evidence type="ECO:0000256" key="16">
    <source>
        <dbReference type="PIRSR" id="PIRSR600829-2"/>
    </source>
</evidence>
<dbReference type="GO" id="GO:0016301">
    <property type="term" value="F:kinase activity"/>
    <property type="evidence" value="ECO:0007669"/>
    <property type="project" value="UniProtKB-KW"/>
</dbReference>
<evidence type="ECO:0000256" key="3">
    <source>
        <dbReference type="ARBA" id="ARBA00022475"/>
    </source>
</evidence>
<keyword evidence="6 19" id="KW-0812">Transmembrane</keyword>
<comment type="caution">
    <text evidence="20">The sequence shown here is derived from an EMBL/GenBank/DDBJ whole genome shotgun (WGS) entry which is preliminary data.</text>
</comment>
<evidence type="ECO:0000256" key="4">
    <source>
        <dbReference type="ARBA" id="ARBA00022516"/>
    </source>
</evidence>
<dbReference type="AlphaFoldDB" id="A0A1Y4Q5U0"/>
<keyword evidence="12 19" id="KW-0472">Membrane</keyword>
<evidence type="ECO:0000256" key="14">
    <source>
        <dbReference type="ARBA" id="ARBA00023264"/>
    </source>
</evidence>
<feature type="binding site" evidence="16">
    <location>
        <position position="8"/>
    </location>
    <ligand>
        <name>substrate</name>
    </ligand>
</feature>
<accession>A0A1Y4Q5U0</accession>
<keyword evidence="9 17" id="KW-0067">ATP-binding</keyword>
<keyword evidence="7 17" id="KW-0547">Nucleotide-binding</keyword>
<dbReference type="InterPro" id="IPR033717">
    <property type="entry name" value="UDPK"/>
</dbReference>
<keyword evidence="18" id="KW-0479">Metal-binding</keyword>
<evidence type="ECO:0000313" key="20">
    <source>
        <dbReference type="EMBL" id="OUQ04711.1"/>
    </source>
</evidence>
<dbReference type="InterPro" id="IPR036945">
    <property type="entry name" value="DAGK_sf"/>
</dbReference>
<feature type="active site" description="Proton acceptor" evidence="15">
    <location>
        <position position="67"/>
    </location>
</feature>
<comment type="similarity">
    <text evidence="2">Belongs to the bacterial diacylglycerol kinase family.</text>
</comment>
<proteinExistence type="inferred from homology"/>
<comment type="subcellular location">
    <subcellularLocation>
        <location evidence="1">Cell membrane</location>
        <topology evidence="1">Multi-pass membrane protein</topology>
    </subcellularLocation>
</comment>
<feature type="binding site" evidence="18">
    <location>
        <position position="74"/>
    </location>
    <ligand>
        <name>a divalent metal cation</name>
        <dbReference type="ChEBI" id="CHEBI:60240"/>
    </ligand>
</feature>
<gene>
    <name evidence="20" type="ORF">B5E91_08330</name>
</gene>
<feature type="transmembrane region" description="Helical" evidence="19">
    <location>
        <begin position="94"/>
        <end position="115"/>
    </location>
</feature>
<evidence type="ECO:0000256" key="5">
    <source>
        <dbReference type="ARBA" id="ARBA00022679"/>
    </source>
</evidence>
<sequence>MNKKIIKRINSFKYAIEGIKATFKSQTNMKIHVTVMLLVIIAGIILKLDSSKWKICIILFSLVLAGELFNTAIEAIVDMVMPEFHPKAKLAKDAAAGGVLVLAIGAAIIGLMIFMPEIMKLF</sequence>
<evidence type="ECO:0000256" key="12">
    <source>
        <dbReference type="ARBA" id="ARBA00023136"/>
    </source>
</evidence>
<evidence type="ECO:0000256" key="2">
    <source>
        <dbReference type="ARBA" id="ARBA00005967"/>
    </source>
</evidence>
<dbReference type="Gene3D" id="1.10.287.3610">
    <property type="match status" value="1"/>
</dbReference>
<feature type="transmembrane region" description="Helical" evidence="19">
    <location>
        <begin position="52"/>
        <end position="73"/>
    </location>
</feature>
<dbReference type="RefSeq" id="WP_087256786.1">
    <property type="nucleotide sequence ID" value="NZ_CALURN010000034.1"/>
</dbReference>
<evidence type="ECO:0000256" key="9">
    <source>
        <dbReference type="ARBA" id="ARBA00022840"/>
    </source>
</evidence>
<dbReference type="PANTHER" id="PTHR34299:SF1">
    <property type="entry name" value="DIACYLGLYCEROL KINASE"/>
    <property type="match status" value="1"/>
</dbReference>
<dbReference type="GO" id="GO:0005524">
    <property type="term" value="F:ATP binding"/>
    <property type="evidence" value="ECO:0007669"/>
    <property type="project" value="UniProtKB-KW"/>
</dbReference>
<feature type="binding site" evidence="17">
    <location>
        <begin position="83"/>
        <end position="85"/>
    </location>
    <ligand>
        <name>ATP</name>
        <dbReference type="ChEBI" id="CHEBI:30616"/>
    </ligand>
</feature>
<dbReference type="CDD" id="cd14265">
    <property type="entry name" value="UDPK_IM_like"/>
    <property type="match status" value="1"/>
</dbReference>
<keyword evidence="18" id="KW-0460">Magnesium</keyword>
<evidence type="ECO:0000256" key="18">
    <source>
        <dbReference type="PIRSR" id="PIRSR600829-4"/>
    </source>
</evidence>
<dbReference type="Pfam" id="PF01219">
    <property type="entry name" value="DAGK_prokar"/>
    <property type="match status" value="1"/>
</dbReference>
<feature type="transmembrane region" description="Helical" evidence="19">
    <location>
        <begin position="29"/>
        <end position="46"/>
    </location>
</feature>
<keyword evidence="11" id="KW-0443">Lipid metabolism</keyword>
<dbReference type="GO" id="GO:0008654">
    <property type="term" value="P:phospholipid biosynthetic process"/>
    <property type="evidence" value="ECO:0007669"/>
    <property type="project" value="UniProtKB-KW"/>
</dbReference>
<comment type="cofactor">
    <cofactor evidence="18">
        <name>Mg(2+)</name>
        <dbReference type="ChEBI" id="CHEBI:18420"/>
    </cofactor>
    <text evidence="18">Mn(2+), Zn(2+), Cd(2+) and Co(2+) support activity to lesser extents.</text>
</comment>
<dbReference type="Proteomes" id="UP000196258">
    <property type="component" value="Unassembled WGS sequence"/>
</dbReference>
<evidence type="ECO:0000256" key="10">
    <source>
        <dbReference type="ARBA" id="ARBA00022989"/>
    </source>
</evidence>
<dbReference type="EMBL" id="NFLB01000009">
    <property type="protein sequence ID" value="OUQ04711.1"/>
    <property type="molecule type" value="Genomic_DNA"/>
</dbReference>
<keyword evidence="3" id="KW-1003">Cell membrane</keyword>
<evidence type="ECO:0000256" key="17">
    <source>
        <dbReference type="PIRSR" id="PIRSR600829-3"/>
    </source>
</evidence>
<dbReference type="InterPro" id="IPR000829">
    <property type="entry name" value="DAGK"/>
</dbReference>
<evidence type="ECO:0000256" key="15">
    <source>
        <dbReference type="PIRSR" id="PIRSR600829-1"/>
    </source>
</evidence>
<keyword evidence="14" id="KW-1208">Phospholipid metabolism</keyword>